<dbReference type="GO" id="GO:0008135">
    <property type="term" value="F:translation factor activity, RNA binding"/>
    <property type="evidence" value="ECO:0007669"/>
    <property type="project" value="TreeGrafter"/>
</dbReference>
<dbReference type="OMA" id="CWDRIHY"/>
<dbReference type="InterPro" id="IPR035979">
    <property type="entry name" value="RBD_domain_sf"/>
</dbReference>
<comment type="caution">
    <text evidence="3">The sequence shown here is derived from an EMBL/GenBank/DDBJ whole genome shotgun (WGS) entry which is preliminary data.</text>
</comment>
<sequence length="266" mass="30768">MHEYSANVGYDQNISISRTQIDNVGSRKLDPTVIDIPVRQRLSEFAYKNVIALNHESIRRLYLTPEEESPLFYDYLRVEFSGKYNLIKNTFGVFGEIASVEWPDNNKHPLFPPNGFAFIVFCSERSVHHLLHYTKKDGVTGATYVWFKSETEYKPIEIRPWRCVDATFLQKGFHINKAQDFGEVFIGGIPRSFTALQLATILEENFKLNVFSVIIDVDNVHRYPKGTAKVTFCDNNDVRKAIAISKISLRIGNQLKHMEIKLFRER</sequence>
<dbReference type="PANTHER" id="PTHR12566:SF12">
    <property type="entry name" value="TRANSLATIONAL REGULATOR ORB2"/>
    <property type="match status" value="1"/>
</dbReference>
<feature type="domain" description="RRM" evidence="2">
    <location>
        <begin position="182"/>
        <end position="266"/>
    </location>
</feature>
<organism evidence="3 4">
    <name type="scientific">Thelohanellus kitauei</name>
    <name type="common">Myxosporean</name>
    <dbReference type="NCBI Taxonomy" id="669202"/>
    <lineage>
        <taxon>Eukaryota</taxon>
        <taxon>Metazoa</taxon>
        <taxon>Cnidaria</taxon>
        <taxon>Myxozoa</taxon>
        <taxon>Myxosporea</taxon>
        <taxon>Bivalvulida</taxon>
        <taxon>Platysporina</taxon>
        <taxon>Myxobolidae</taxon>
        <taxon>Thelohanellus</taxon>
    </lineage>
</organism>
<dbReference type="PROSITE" id="PS50102">
    <property type="entry name" value="RRM"/>
    <property type="match status" value="1"/>
</dbReference>
<dbReference type="GO" id="GO:0043022">
    <property type="term" value="F:ribosome binding"/>
    <property type="evidence" value="ECO:0007669"/>
    <property type="project" value="TreeGrafter"/>
</dbReference>
<proteinExistence type="predicted"/>
<dbReference type="OrthoDB" id="10033548at2759"/>
<keyword evidence="1" id="KW-0694">RNA-binding</keyword>
<dbReference type="GO" id="GO:2000766">
    <property type="term" value="P:negative regulation of cytoplasmic translation"/>
    <property type="evidence" value="ECO:0007669"/>
    <property type="project" value="TreeGrafter"/>
</dbReference>
<dbReference type="GO" id="GO:0045202">
    <property type="term" value="C:synapse"/>
    <property type="evidence" value="ECO:0007669"/>
    <property type="project" value="TreeGrafter"/>
</dbReference>
<dbReference type="GO" id="GO:0003730">
    <property type="term" value="F:mRNA 3'-UTR binding"/>
    <property type="evidence" value="ECO:0007669"/>
    <property type="project" value="InterPro"/>
</dbReference>
<dbReference type="GO" id="GO:0005737">
    <property type="term" value="C:cytoplasm"/>
    <property type="evidence" value="ECO:0007669"/>
    <property type="project" value="TreeGrafter"/>
</dbReference>
<evidence type="ECO:0000313" key="4">
    <source>
        <dbReference type="Proteomes" id="UP000031668"/>
    </source>
</evidence>
<reference evidence="3 4" key="1">
    <citation type="journal article" date="2014" name="Genome Biol. Evol.">
        <title>The genome of the myxosporean Thelohanellus kitauei shows adaptations to nutrient acquisition within its fish host.</title>
        <authorList>
            <person name="Yang Y."/>
            <person name="Xiong J."/>
            <person name="Zhou Z."/>
            <person name="Huo F."/>
            <person name="Miao W."/>
            <person name="Ran C."/>
            <person name="Liu Y."/>
            <person name="Zhang J."/>
            <person name="Feng J."/>
            <person name="Wang M."/>
            <person name="Wang M."/>
            <person name="Wang L."/>
            <person name="Yao B."/>
        </authorList>
    </citation>
    <scope>NUCLEOTIDE SEQUENCE [LARGE SCALE GENOMIC DNA]</scope>
    <source>
        <strain evidence="3">Wuqing</strain>
    </source>
</reference>
<gene>
    <name evidence="3" type="ORF">RF11_15151</name>
</gene>
<dbReference type="Proteomes" id="UP000031668">
    <property type="component" value="Unassembled WGS sequence"/>
</dbReference>
<dbReference type="InterPro" id="IPR000504">
    <property type="entry name" value="RRM_dom"/>
</dbReference>
<name>A0A0C2N105_THEKT</name>
<dbReference type="Pfam" id="PF16367">
    <property type="entry name" value="RRM_7"/>
    <property type="match status" value="1"/>
</dbReference>
<dbReference type="Gene3D" id="3.30.70.330">
    <property type="match status" value="2"/>
</dbReference>
<accession>A0A0C2N105</accession>
<dbReference type="SUPFAM" id="SSF54928">
    <property type="entry name" value="RNA-binding domain, RBD"/>
    <property type="match status" value="1"/>
</dbReference>
<dbReference type="PANTHER" id="PTHR12566">
    <property type="entry name" value="CYTOPLASMIC POLYADENYLATION ELEMENT BINDING PROTEIN CPEB"/>
    <property type="match status" value="1"/>
</dbReference>
<evidence type="ECO:0000313" key="3">
    <source>
        <dbReference type="EMBL" id="KII73281.1"/>
    </source>
</evidence>
<dbReference type="GO" id="GO:0000900">
    <property type="term" value="F:mRNA regulatory element binding translation repressor activity"/>
    <property type="evidence" value="ECO:0007669"/>
    <property type="project" value="TreeGrafter"/>
</dbReference>
<protein>
    <submittedName>
        <fullName evidence="3">Cytoplasmic polyadenylation element-binding protein 2</fullName>
    </submittedName>
</protein>
<dbReference type="GO" id="GO:0005634">
    <property type="term" value="C:nucleus"/>
    <property type="evidence" value="ECO:0007669"/>
    <property type="project" value="TreeGrafter"/>
</dbReference>
<dbReference type="InterPro" id="IPR012677">
    <property type="entry name" value="Nucleotide-bd_a/b_plait_sf"/>
</dbReference>
<dbReference type="GO" id="GO:0043005">
    <property type="term" value="C:neuron projection"/>
    <property type="evidence" value="ECO:0007669"/>
    <property type="project" value="TreeGrafter"/>
</dbReference>
<keyword evidence="4" id="KW-1185">Reference proteome</keyword>
<dbReference type="AlphaFoldDB" id="A0A0C2N105"/>
<evidence type="ECO:0000259" key="2">
    <source>
        <dbReference type="PROSITE" id="PS50102"/>
    </source>
</evidence>
<dbReference type="InterPro" id="IPR034819">
    <property type="entry name" value="CPEB"/>
</dbReference>
<evidence type="ECO:0000256" key="1">
    <source>
        <dbReference type="PROSITE-ProRule" id="PRU00176"/>
    </source>
</evidence>
<dbReference type="EMBL" id="JWZT01000912">
    <property type="protein sequence ID" value="KII73281.1"/>
    <property type="molecule type" value="Genomic_DNA"/>
</dbReference>